<gene>
    <name evidence="1" type="ORF">JCM19275_1400</name>
</gene>
<dbReference type="EMBL" id="BBNT01000030">
    <property type="protein sequence ID" value="GAL77108.1"/>
    <property type="molecule type" value="Genomic_DNA"/>
</dbReference>
<evidence type="ECO:0008006" key="3">
    <source>
        <dbReference type="Google" id="ProtNLM"/>
    </source>
</evidence>
<reference evidence="1 2" key="1">
    <citation type="journal article" date="2014" name="Genome Announc.">
        <title>Draft Genome Sequences of Marine Flavobacterium Nonlabens Strains NR17, NR24, NR27, NR32, NR33, and Ara13.</title>
        <authorList>
            <person name="Nakanishi M."/>
            <person name="Meirelles P."/>
            <person name="Suzuki R."/>
            <person name="Takatani N."/>
            <person name="Mino S."/>
            <person name="Suda W."/>
            <person name="Oshima K."/>
            <person name="Hattori M."/>
            <person name="Ohkuma M."/>
            <person name="Hosokawa M."/>
            <person name="Miyashita K."/>
            <person name="Thompson F.L."/>
            <person name="Niwa A."/>
            <person name="Sawabe T."/>
            <person name="Sawabe T."/>
        </authorList>
    </citation>
    <scope>NUCLEOTIDE SEQUENCE [LARGE SCALE GENOMIC DNA]</scope>
    <source>
        <strain evidence="2">JCM19275</strain>
    </source>
</reference>
<proteinExistence type="predicted"/>
<protein>
    <recommendedName>
        <fullName evidence="3">DUF4145 domain-containing protein</fullName>
    </recommendedName>
</protein>
<dbReference type="Proteomes" id="UP000029647">
    <property type="component" value="Unassembled WGS sequence"/>
</dbReference>
<evidence type="ECO:0000313" key="1">
    <source>
        <dbReference type="EMBL" id="GAL77108.1"/>
    </source>
</evidence>
<accession>A0A090WLN6</accession>
<organism evidence="1 2">
    <name type="scientific">Nonlabens ulvanivorans</name>
    <name type="common">Persicivirga ulvanivorans</name>
    <dbReference type="NCBI Taxonomy" id="906888"/>
    <lineage>
        <taxon>Bacteria</taxon>
        <taxon>Pseudomonadati</taxon>
        <taxon>Bacteroidota</taxon>
        <taxon>Flavobacteriia</taxon>
        <taxon>Flavobacteriales</taxon>
        <taxon>Flavobacteriaceae</taxon>
        <taxon>Nonlabens</taxon>
    </lineage>
</organism>
<dbReference type="AlphaFoldDB" id="A0A090WLN6"/>
<comment type="caution">
    <text evidence="1">The sequence shown here is derived from an EMBL/GenBank/DDBJ whole genome shotgun (WGS) entry which is preliminary data.</text>
</comment>
<evidence type="ECO:0000313" key="2">
    <source>
        <dbReference type="Proteomes" id="UP000029647"/>
    </source>
</evidence>
<name>A0A090WLN6_NONUL</name>
<sequence>MTNEQLIKRVDFIINKAHNCLGSLRHEDMSTYGYVDSGEFNSFRPMALSFISNLFGKNHPYYKEFKDNVNDSYEYNIQSGISILESIKFEIENGWLVDLKKLVSAEVFSDFLEMSKYLLDEKYKDPAAVMIGSVLEEHLRQLCKQNKIDTVIQKPKKTIHKKADQMNIELCKAGAYGMLEQKSVTFWLDLRNKAAHGKYSEYTIEQVNLMHQGVLDFIVRTK</sequence>